<keyword evidence="5" id="KW-0813">Transport</keyword>
<dbReference type="PROSITE" id="PS51257">
    <property type="entry name" value="PROKAR_LIPOPROTEIN"/>
    <property type="match status" value="1"/>
</dbReference>
<protein>
    <recommendedName>
        <fullName evidence="4">Outer-membrane lipoprotein LolB</fullName>
    </recommendedName>
</protein>
<dbReference type="GO" id="GO:0009279">
    <property type="term" value="C:cell outer membrane"/>
    <property type="evidence" value="ECO:0007669"/>
    <property type="project" value="UniProtKB-SubCell"/>
</dbReference>
<accession>A0A516SE40</accession>
<gene>
    <name evidence="14" type="primary">lolB</name>
    <name evidence="14" type="ORF">FNU76_08705</name>
</gene>
<comment type="similarity">
    <text evidence="2">Belongs to the LolB family.</text>
</comment>
<dbReference type="NCBIfam" id="TIGR00548">
    <property type="entry name" value="lolB"/>
    <property type="match status" value="1"/>
</dbReference>
<dbReference type="InterPro" id="IPR004565">
    <property type="entry name" value="OM_lipoprot_LolB"/>
</dbReference>
<evidence type="ECO:0000256" key="10">
    <source>
        <dbReference type="ARBA" id="ARBA00023186"/>
    </source>
</evidence>
<evidence type="ECO:0000256" key="4">
    <source>
        <dbReference type="ARBA" id="ARBA00016202"/>
    </source>
</evidence>
<dbReference type="Pfam" id="PF03550">
    <property type="entry name" value="LolB"/>
    <property type="match status" value="1"/>
</dbReference>
<evidence type="ECO:0000256" key="7">
    <source>
        <dbReference type="ARBA" id="ARBA00022927"/>
    </source>
</evidence>
<keyword evidence="11" id="KW-0998">Cell outer membrane</keyword>
<evidence type="ECO:0000256" key="12">
    <source>
        <dbReference type="ARBA" id="ARBA00023288"/>
    </source>
</evidence>
<evidence type="ECO:0000256" key="3">
    <source>
        <dbReference type="ARBA" id="ARBA00011245"/>
    </source>
</evidence>
<dbReference type="CDD" id="cd16326">
    <property type="entry name" value="LolB"/>
    <property type="match status" value="1"/>
</dbReference>
<name>A0A516SE40_9NEIS</name>
<feature type="chain" id="PRO_5021785612" description="Outer-membrane lipoprotein LolB" evidence="13">
    <location>
        <begin position="28"/>
        <end position="187"/>
    </location>
</feature>
<keyword evidence="12 14" id="KW-0449">Lipoprotein</keyword>
<dbReference type="SUPFAM" id="SSF89392">
    <property type="entry name" value="Prokaryotic lipoproteins and lipoprotein localization factors"/>
    <property type="match status" value="1"/>
</dbReference>
<evidence type="ECO:0000313" key="14">
    <source>
        <dbReference type="EMBL" id="QDQ26437.1"/>
    </source>
</evidence>
<keyword evidence="6 13" id="KW-0732">Signal</keyword>
<reference evidence="15" key="1">
    <citation type="submission" date="2019-07" db="EMBL/GenBank/DDBJ databases">
        <title>Chitinimonas sp. nov., isolated from Ny-Alesund, arctica soil.</title>
        <authorList>
            <person name="Xu Q."/>
            <person name="Peng F."/>
        </authorList>
    </citation>
    <scope>NUCLEOTIDE SEQUENCE [LARGE SCALE GENOMIC DNA]</scope>
    <source>
        <strain evidence="15">R3-44</strain>
    </source>
</reference>
<evidence type="ECO:0000256" key="6">
    <source>
        <dbReference type="ARBA" id="ARBA00022729"/>
    </source>
</evidence>
<dbReference type="Proteomes" id="UP000317550">
    <property type="component" value="Chromosome"/>
</dbReference>
<comment type="subcellular location">
    <subcellularLocation>
        <location evidence="1">Cell outer membrane</location>
        <topology evidence="1">Lipid-anchor</topology>
    </subcellularLocation>
</comment>
<evidence type="ECO:0000256" key="13">
    <source>
        <dbReference type="SAM" id="SignalP"/>
    </source>
</evidence>
<evidence type="ECO:0000256" key="9">
    <source>
        <dbReference type="ARBA" id="ARBA00023139"/>
    </source>
</evidence>
<evidence type="ECO:0000256" key="2">
    <source>
        <dbReference type="ARBA" id="ARBA00009696"/>
    </source>
</evidence>
<evidence type="ECO:0000256" key="8">
    <source>
        <dbReference type="ARBA" id="ARBA00023136"/>
    </source>
</evidence>
<sequence length="187" mass="20401">MVRFKWLATVLAGLLLASCATQRPAPAALSQLPAQYHVSGRVAVNAAGKGYNARFSWSHASTLDTVDISNPLGQVLARLELDGDDARFFDGSGKLRAADDIEALSERELGWRLPASGLRFWLLGLADPGRPAIWTKLSDANQLEQDGWTIRYPLETAGTAPTRLTLSRPDLEVRIALYDWQLASSTP</sequence>
<dbReference type="AlphaFoldDB" id="A0A516SE40"/>
<feature type="signal peptide" evidence="13">
    <location>
        <begin position="1"/>
        <end position="27"/>
    </location>
</feature>
<proteinExistence type="inferred from homology"/>
<evidence type="ECO:0000256" key="11">
    <source>
        <dbReference type="ARBA" id="ARBA00023237"/>
    </source>
</evidence>
<comment type="subunit">
    <text evidence="3">Monomer.</text>
</comment>
<evidence type="ECO:0000313" key="15">
    <source>
        <dbReference type="Proteomes" id="UP000317550"/>
    </source>
</evidence>
<keyword evidence="8" id="KW-0472">Membrane</keyword>
<evidence type="ECO:0000256" key="5">
    <source>
        <dbReference type="ARBA" id="ARBA00022448"/>
    </source>
</evidence>
<keyword evidence="9" id="KW-0564">Palmitate</keyword>
<dbReference type="EMBL" id="CP041730">
    <property type="protein sequence ID" value="QDQ26437.1"/>
    <property type="molecule type" value="Genomic_DNA"/>
</dbReference>
<dbReference type="OrthoDB" id="4404499at2"/>
<dbReference type="Gene3D" id="2.50.20.10">
    <property type="entry name" value="Lipoprotein localisation LolA/LolB/LppX"/>
    <property type="match status" value="1"/>
</dbReference>
<keyword evidence="15" id="KW-1185">Reference proteome</keyword>
<evidence type="ECO:0000256" key="1">
    <source>
        <dbReference type="ARBA" id="ARBA00004459"/>
    </source>
</evidence>
<keyword evidence="10" id="KW-0143">Chaperone</keyword>
<keyword evidence="7" id="KW-0653">Protein transport</keyword>
<organism evidence="14 15">
    <name type="scientific">Chitinimonas arctica</name>
    <dbReference type="NCBI Taxonomy" id="2594795"/>
    <lineage>
        <taxon>Bacteria</taxon>
        <taxon>Pseudomonadati</taxon>
        <taxon>Pseudomonadota</taxon>
        <taxon>Betaproteobacteria</taxon>
        <taxon>Neisseriales</taxon>
        <taxon>Chitinibacteraceae</taxon>
        <taxon>Chitinimonas</taxon>
    </lineage>
</organism>
<dbReference type="KEGG" id="cari:FNU76_08705"/>
<dbReference type="RefSeq" id="WP_144277831.1">
    <property type="nucleotide sequence ID" value="NZ_CP041730.1"/>
</dbReference>
<dbReference type="InterPro" id="IPR029046">
    <property type="entry name" value="LolA/LolB/LppX"/>
</dbReference>
<dbReference type="GO" id="GO:0015031">
    <property type="term" value="P:protein transport"/>
    <property type="evidence" value="ECO:0007669"/>
    <property type="project" value="UniProtKB-KW"/>
</dbReference>